<organism evidence="2 3">
    <name type="scientific">Zygosaccharomyces bailii (strain CLIB 213 / ATCC 58445 / CBS 680 / BCRC 21525 / NBRC 1098 / NCYC 1416 / NRRL Y-2227)</name>
    <dbReference type="NCBI Taxonomy" id="1333698"/>
    <lineage>
        <taxon>Eukaryota</taxon>
        <taxon>Fungi</taxon>
        <taxon>Dikarya</taxon>
        <taxon>Ascomycota</taxon>
        <taxon>Saccharomycotina</taxon>
        <taxon>Saccharomycetes</taxon>
        <taxon>Saccharomycetales</taxon>
        <taxon>Saccharomycetaceae</taxon>
        <taxon>Zygosaccharomyces</taxon>
    </lineage>
</organism>
<dbReference type="Proteomes" id="UP000019375">
    <property type="component" value="Unassembled WGS sequence"/>
</dbReference>
<sequence>MSESLSYEELVDHIVSNKPIPNMIQVPDITLNESERTKSEMKARLKPWEVANTVADTAMVEETAHRQPTIEFCGELKTLALSQSVESLSKYYAREAELDTAFEK</sequence>
<keyword evidence="3" id="KW-1185">Reference proteome</keyword>
<dbReference type="AlphaFoldDB" id="A0A8J2T0T7"/>
<dbReference type="InterPro" id="IPR040554">
    <property type="entry name" value="KPWE_PEX14_dom"/>
</dbReference>
<gene>
    <name evidence="2" type="ORF">BN860_06942g</name>
</gene>
<dbReference type="EMBL" id="HG316454">
    <property type="protein sequence ID" value="CDF87463.1"/>
    <property type="molecule type" value="Genomic_DNA"/>
</dbReference>
<accession>A0A8J2T0T7</accession>
<dbReference type="OrthoDB" id="9936937at2759"/>
<evidence type="ECO:0000259" key="1">
    <source>
        <dbReference type="Pfam" id="PF17733"/>
    </source>
</evidence>
<evidence type="ECO:0000313" key="2">
    <source>
        <dbReference type="EMBL" id="CDF87463.1"/>
    </source>
</evidence>
<name>A0A8J2T0T7_ZYGB2</name>
<feature type="domain" description="Peroxisomal membrane protein PEX14-like KPWE" evidence="1">
    <location>
        <begin position="3"/>
        <end position="49"/>
    </location>
</feature>
<reference evidence="3" key="1">
    <citation type="journal article" date="2013" name="Genome Announc.">
        <title>Genome sequence of the food spoilage yeast Zygosaccharomyces bailii CLIB 213(T).</title>
        <authorList>
            <person name="Galeote V."/>
            <person name="Bigey F."/>
            <person name="Devillers H."/>
            <person name="Neuveglise C."/>
            <person name="Dequin S."/>
        </authorList>
    </citation>
    <scope>NUCLEOTIDE SEQUENCE [LARGE SCALE GENOMIC DNA]</scope>
    <source>
        <strain evidence="3">CLIB 213 / ATCC 58445 / CBS 680 / CCRC 21525 / NBRC 1098 / NCYC 1416 / NRRL Y-2227</strain>
    </source>
</reference>
<proteinExistence type="predicted"/>
<protein>
    <submittedName>
        <fullName evidence="2">BN860_06942g1_1</fullName>
    </submittedName>
</protein>
<dbReference type="Pfam" id="PF17733">
    <property type="entry name" value="KPWE_dom"/>
    <property type="match status" value="1"/>
</dbReference>
<evidence type="ECO:0000313" key="3">
    <source>
        <dbReference type="Proteomes" id="UP000019375"/>
    </source>
</evidence>